<feature type="domain" description="Acylphosphatase-like" evidence="7">
    <location>
        <begin position="9"/>
        <end position="96"/>
    </location>
</feature>
<dbReference type="SUPFAM" id="SSF54975">
    <property type="entry name" value="Acylphosphatase/BLUF domain-like"/>
    <property type="match status" value="1"/>
</dbReference>
<evidence type="ECO:0000256" key="4">
    <source>
        <dbReference type="PROSITE-ProRule" id="PRU00520"/>
    </source>
</evidence>
<name>A0A1H7QV86_STIAU</name>
<organism evidence="8 9">
    <name type="scientific">Stigmatella aurantiaca</name>
    <dbReference type="NCBI Taxonomy" id="41"/>
    <lineage>
        <taxon>Bacteria</taxon>
        <taxon>Pseudomonadati</taxon>
        <taxon>Myxococcota</taxon>
        <taxon>Myxococcia</taxon>
        <taxon>Myxococcales</taxon>
        <taxon>Cystobacterineae</taxon>
        <taxon>Archangiaceae</taxon>
        <taxon>Stigmatella</taxon>
    </lineage>
</organism>
<evidence type="ECO:0000256" key="3">
    <source>
        <dbReference type="ARBA" id="ARBA00047645"/>
    </source>
</evidence>
<evidence type="ECO:0000259" key="7">
    <source>
        <dbReference type="PROSITE" id="PS51160"/>
    </source>
</evidence>
<dbReference type="InterPro" id="IPR036046">
    <property type="entry name" value="Acylphosphatase-like_dom_sf"/>
</dbReference>
<dbReference type="Pfam" id="PF00708">
    <property type="entry name" value="Acylphosphatase"/>
    <property type="match status" value="1"/>
</dbReference>
<dbReference type="RefSeq" id="WP_075006952.1">
    <property type="nucleotide sequence ID" value="NZ_FOAP01000006.1"/>
</dbReference>
<dbReference type="PRINTS" id="PR00112">
    <property type="entry name" value="ACYLPHPHTASE"/>
</dbReference>
<dbReference type="EMBL" id="FOAP01000006">
    <property type="protein sequence ID" value="SEL51227.1"/>
    <property type="molecule type" value="Genomic_DNA"/>
</dbReference>
<dbReference type="GO" id="GO:0003998">
    <property type="term" value="F:acylphosphatase activity"/>
    <property type="evidence" value="ECO:0007669"/>
    <property type="project" value="UniProtKB-EC"/>
</dbReference>
<dbReference type="PROSITE" id="PS00150">
    <property type="entry name" value="ACYLPHOSPHATASE_1"/>
    <property type="match status" value="1"/>
</dbReference>
<gene>
    <name evidence="8" type="ORF">SAMN05444354_106266</name>
</gene>
<comment type="similarity">
    <text evidence="1 6">Belongs to the acylphosphatase family.</text>
</comment>
<proteinExistence type="inferred from homology"/>
<evidence type="ECO:0000256" key="2">
    <source>
        <dbReference type="ARBA" id="ARBA00012150"/>
    </source>
</evidence>
<dbReference type="PANTHER" id="PTHR47268">
    <property type="entry name" value="ACYLPHOSPHATASE"/>
    <property type="match status" value="1"/>
</dbReference>
<comment type="catalytic activity">
    <reaction evidence="3 4 5">
        <text>an acyl phosphate + H2O = a carboxylate + phosphate + H(+)</text>
        <dbReference type="Rhea" id="RHEA:14965"/>
        <dbReference type="ChEBI" id="CHEBI:15377"/>
        <dbReference type="ChEBI" id="CHEBI:15378"/>
        <dbReference type="ChEBI" id="CHEBI:29067"/>
        <dbReference type="ChEBI" id="CHEBI:43474"/>
        <dbReference type="ChEBI" id="CHEBI:59918"/>
        <dbReference type="EC" id="3.6.1.7"/>
    </reaction>
</comment>
<dbReference type="EC" id="3.6.1.7" evidence="2 4"/>
<protein>
    <recommendedName>
        <fullName evidence="2 4">Acylphosphatase</fullName>
        <ecNumber evidence="2 4">3.6.1.7</ecNumber>
    </recommendedName>
</protein>
<evidence type="ECO:0000313" key="8">
    <source>
        <dbReference type="EMBL" id="SEL51227.1"/>
    </source>
</evidence>
<evidence type="ECO:0000256" key="6">
    <source>
        <dbReference type="RuleBase" id="RU004168"/>
    </source>
</evidence>
<dbReference type="Proteomes" id="UP000182719">
    <property type="component" value="Unassembled WGS sequence"/>
</dbReference>
<feature type="active site" evidence="4">
    <location>
        <position position="42"/>
    </location>
</feature>
<accession>A0A1H7QV86</accession>
<evidence type="ECO:0000256" key="5">
    <source>
        <dbReference type="RuleBase" id="RU000553"/>
    </source>
</evidence>
<dbReference type="PROSITE" id="PS51160">
    <property type="entry name" value="ACYLPHOSPHATASE_3"/>
    <property type="match status" value="1"/>
</dbReference>
<evidence type="ECO:0000256" key="1">
    <source>
        <dbReference type="ARBA" id="ARBA00005614"/>
    </source>
</evidence>
<dbReference type="InterPro" id="IPR001792">
    <property type="entry name" value="Acylphosphatase-like_dom"/>
</dbReference>
<reference evidence="9" key="1">
    <citation type="submission" date="2016-10" db="EMBL/GenBank/DDBJ databases">
        <authorList>
            <person name="Varghese N."/>
            <person name="Submissions S."/>
        </authorList>
    </citation>
    <scope>NUCLEOTIDE SEQUENCE [LARGE SCALE GENOMIC DNA]</scope>
    <source>
        <strain evidence="9">DSM 17044</strain>
    </source>
</reference>
<sequence>MPGQTSTRRAALRIHGKVQGVFFRESARIEATRLGLTGWVRNRDDGTVEAVAEGEGAALEDFIQWCHRGPSTAHVSHVDCARAEPTGEFPSFTVERTS</sequence>
<feature type="active site" evidence="4">
    <location>
        <position position="24"/>
    </location>
</feature>
<keyword evidence="9" id="KW-1185">Reference proteome</keyword>
<dbReference type="InterPro" id="IPR020456">
    <property type="entry name" value="Acylphosphatase"/>
</dbReference>
<keyword evidence="4 5" id="KW-0378">Hydrolase</keyword>
<dbReference type="InterPro" id="IPR017968">
    <property type="entry name" value="Acylphosphatase_CS"/>
</dbReference>
<dbReference type="PROSITE" id="PS00151">
    <property type="entry name" value="ACYLPHOSPHATASE_2"/>
    <property type="match status" value="1"/>
</dbReference>
<evidence type="ECO:0000313" key="9">
    <source>
        <dbReference type="Proteomes" id="UP000182719"/>
    </source>
</evidence>
<dbReference type="AlphaFoldDB" id="A0A1H7QV86"/>
<dbReference type="Gene3D" id="3.30.70.100">
    <property type="match status" value="1"/>
</dbReference>
<dbReference type="PANTHER" id="PTHR47268:SF4">
    <property type="entry name" value="ACYLPHOSPHATASE"/>
    <property type="match status" value="1"/>
</dbReference>
<dbReference type="OrthoDB" id="5295388at2"/>